<proteinExistence type="predicted"/>
<evidence type="ECO:0000256" key="1">
    <source>
        <dbReference type="SAM" id="MobiDB-lite"/>
    </source>
</evidence>
<name>A0A382HM95_9ZZZZ</name>
<feature type="compositionally biased region" description="Acidic residues" evidence="1">
    <location>
        <begin position="9"/>
        <end position="20"/>
    </location>
</feature>
<sequence>MSHPVATFDPDDFCHEEDDAASPVVDPYPSEQEMIDEELRGKVERRRKWRHARVISPRLPQGRHSLNYDGLLPAPGRRNREIDDGGLD</sequence>
<gene>
    <name evidence="2" type="ORF">METZ01_LOCUS241250</name>
</gene>
<feature type="compositionally biased region" description="Basic and acidic residues" evidence="1">
    <location>
        <begin position="78"/>
        <end position="88"/>
    </location>
</feature>
<dbReference type="EMBL" id="UINC01062111">
    <property type="protein sequence ID" value="SVB88396.1"/>
    <property type="molecule type" value="Genomic_DNA"/>
</dbReference>
<feature type="region of interest" description="Disordered" evidence="1">
    <location>
        <begin position="1"/>
        <end position="27"/>
    </location>
</feature>
<feature type="region of interest" description="Disordered" evidence="1">
    <location>
        <begin position="59"/>
        <end position="88"/>
    </location>
</feature>
<organism evidence="2">
    <name type="scientific">marine metagenome</name>
    <dbReference type="NCBI Taxonomy" id="408172"/>
    <lineage>
        <taxon>unclassified sequences</taxon>
        <taxon>metagenomes</taxon>
        <taxon>ecological metagenomes</taxon>
    </lineage>
</organism>
<evidence type="ECO:0000313" key="2">
    <source>
        <dbReference type="EMBL" id="SVB88396.1"/>
    </source>
</evidence>
<protein>
    <submittedName>
        <fullName evidence="2">Uncharacterized protein</fullName>
    </submittedName>
</protein>
<accession>A0A382HM95</accession>
<dbReference type="AlphaFoldDB" id="A0A382HM95"/>
<reference evidence="2" key="1">
    <citation type="submission" date="2018-05" db="EMBL/GenBank/DDBJ databases">
        <authorList>
            <person name="Lanie J.A."/>
            <person name="Ng W.-L."/>
            <person name="Kazmierczak K.M."/>
            <person name="Andrzejewski T.M."/>
            <person name="Davidsen T.M."/>
            <person name="Wayne K.J."/>
            <person name="Tettelin H."/>
            <person name="Glass J.I."/>
            <person name="Rusch D."/>
            <person name="Podicherti R."/>
            <person name="Tsui H.-C.T."/>
            <person name="Winkler M.E."/>
        </authorList>
    </citation>
    <scope>NUCLEOTIDE SEQUENCE</scope>
</reference>